<keyword evidence="4" id="KW-1185">Reference proteome</keyword>
<dbReference type="InterPro" id="IPR013243">
    <property type="entry name" value="SCA7_dom"/>
</dbReference>
<feature type="compositionally biased region" description="Low complexity" evidence="1">
    <location>
        <begin position="599"/>
        <end position="614"/>
    </location>
</feature>
<evidence type="ECO:0000256" key="1">
    <source>
        <dbReference type="SAM" id="MobiDB-lite"/>
    </source>
</evidence>
<feature type="region of interest" description="Disordered" evidence="1">
    <location>
        <begin position="346"/>
        <end position="379"/>
    </location>
</feature>
<sequence>MAVRERAAAAMAALERRVPSLDDFAGQSWSSWVERADLPAADGAELEETNKSTKKLDAMTLIKEGKPWGPAPVTRASIIADMSIFGHCPAYDDFYLVVCNHCSQVVKPQAFQKHCERRHGPLSKLYARAPPPPPAPASSQKCHVVNGQGPACRAPGSTKTSSREKGQGSRSRGHPPPEKSQKDNLCLFVPVVNLEKMSGLPKPDGPGVRVAPPSAFLSQPGSLTKDPLANPPRRPLRRSFPAERASRPPPARAPVTGLKAAPLKRSLLGPGCPLRPTGRWLVSSRGFGGPEGKECDLNRQCGVVNPETKKICTRLLTCKIHSVHQRREVQGRAKDFDVLVAELKANSRKGESPKEKSPGRKEPALERPSQEPPSSAPVVAAVAAPSSTFSARAKQTYPYCALPRSRASSESELDDEGPCGGDGDPGLFPFPLPRGGAQASSEESEEEGTADDLHLPPDCHYATRPPRPQAFCTFGSRLVSPGCYVFSRRLDRFCSALSSMLERHLSSHMWKKIPPAAEPPSHLASSPLPAPPSPASMGSCPHLPGPPPRPACPASTPLTKDSLVPSYPAGSPSVAAACSQAECMGGSQAITSPLPANTPSPSFSKLPPSKASKSSKGKDGADVEVPSRKRKLSPGPTTFKRTCILEPTGKGKPAGCRGLSAKTKTALGVGLNGTVGPRVKRAGPLDCRGSPHQPPTPVKASQLDSPGAAGHPAKAPPSGCLSEEEVAKKRKNLATYCRPVKAKHCPAGPPADAACSVRRKKPGPGLAFEEKCSALKSKAH</sequence>
<gene>
    <name evidence="3" type="ORF">QTO34_011063</name>
</gene>
<dbReference type="Proteomes" id="UP001177744">
    <property type="component" value="Unassembled WGS sequence"/>
</dbReference>
<dbReference type="PROSITE" id="PS51505">
    <property type="entry name" value="SCA7"/>
    <property type="match status" value="1"/>
</dbReference>
<feature type="region of interest" description="Disordered" evidence="1">
    <location>
        <begin position="589"/>
        <end position="724"/>
    </location>
</feature>
<feature type="region of interest" description="Disordered" evidence="1">
    <location>
        <begin position="409"/>
        <end position="460"/>
    </location>
</feature>
<dbReference type="EMBL" id="JAULJE010000022">
    <property type="protein sequence ID" value="KAK1328893.1"/>
    <property type="molecule type" value="Genomic_DNA"/>
</dbReference>
<feature type="compositionally biased region" description="Basic and acidic residues" evidence="1">
    <location>
        <begin position="348"/>
        <end position="369"/>
    </location>
</feature>
<comment type="caution">
    <text evidence="3">The sequence shown here is derived from an EMBL/GenBank/DDBJ whole genome shotgun (WGS) entry which is preliminary data.</text>
</comment>
<feature type="compositionally biased region" description="Basic and acidic residues" evidence="1">
    <location>
        <begin position="616"/>
        <end position="627"/>
    </location>
</feature>
<feature type="compositionally biased region" description="Low complexity" evidence="1">
    <location>
        <begin position="425"/>
        <end position="436"/>
    </location>
</feature>
<dbReference type="Gene3D" id="6.10.140.1270">
    <property type="match status" value="1"/>
</dbReference>
<feature type="region of interest" description="Disordered" evidence="1">
    <location>
        <begin position="516"/>
        <end position="566"/>
    </location>
</feature>
<organism evidence="3 4">
    <name type="scientific">Cnephaeus nilssonii</name>
    <name type="common">Northern bat</name>
    <name type="synonym">Eptesicus nilssonii</name>
    <dbReference type="NCBI Taxonomy" id="3371016"/>
    <lineage>
        <taxon>Eukaryota</taxon>
        <taxon>Metazoa</taxon>
        <taxon>Chordata</taxon>
        <taxon>Craniata</taxon>
        <taxon>Vertebrata</taxon>
        <taxon>Euteleostomi</taxon>
        <taxon>Mammalia</taxon>
        <taxon>Eutheria</taxon>
        <taxon>Laurasiatheria</taxon>
        <taxon>Chiroptera</taxon>
        <taxon>Yangochiroptera</taxon>
        <taxon>Vespertilionidae</taxon>
        <taxon>Cnephaeus</taxon>
    </lineage>
</organism>
<evidence type="ECO:0000313" key="3">
    <source>
        <dbReference type="EMBL" id="KAK1328893.1"/>
    </source>
</evidence>
<proteinExistence type="predicted"/>
<evidence type="ECO:0000259" key="2">
    <source>
        <dbReference type="PROSITE" id="PS51505"/>
    </source>
</evidence>
<protein>
    <recommendedName>
        <fullName evidence="2">SCA7 domain-containing protein</fullName>
    </recommendedName>
</protein>
<name>A0AA40HCY1_CNENI</name>
<dbReference type="InterPro" id="IPR052237">
    <property type="entry name" value="Ataxin-7-like_regulator"/>
</dbReference>
<dbReference type="Pfam" id="PF08313">
    <property type="entry name" value="SCA7"/>
    <property type="match status" value="1"/>
</dbReference>
<dbReference type="AlphaFoldDB" id="A0AA40HCY1"/>
<reference evidence="3" key="1">
    <citation type="submission" date="2023-06" db="EMBL/GenBank/DDBJ databases">
        <title>Reference genome for the Northern bat (Eptesicus nilssonii), a most northern bat species.</title>
        <authorList>
            <person name="Laine V.N."/>
            <person name="Pulliainen A.T."/>
            <person name="Lilley T.M."/>
        </authorList>
    </citation>
    <scope>NUCLEOTIDE SEQUENCE</scope>
    <source>
        <strain evidence="3">BLF_Eptnil</strain>
        <tissue evidence="3">Kidney</tissue>
    </source>
</reference>
<feature type="compositionally biased region" description="Low complexity" evidence="1">
    <location>
        <begin position="706"/>
        <end position="719"/>
    </location>
</feature>
<dbReference type="PANTHER" id="PTHR15117:SF5">
    <property type="entry name" value="ATAXIN-7-LIKE PROTEIN 2"/>
    <property type="match status" value="1"/>
</dbReference>
<dbReference type="PANTHER" id="PTHR15117">
    <property type="entry name" value="ATAXIN 7 RELATED"/>
    <property type="match status" value="1"/>
</dbReference>
<accession>A0AA40HCY1</accession>
<feature type="region of interest" description="Disordered" evidence="1">
    <location>
        <begin position="123"/>
        <end position="184"/>
    </location>
</feature>
<feature type="region of interest" description="Disordered" evidence="1">
    <location>
        <begin position="198"/>
        <end position="259"/>
    </location>
</feature>
<feature type="domain" description="SCA7" evidence="2">
    <location>
        <begin position="288"/>
        <end position="355"/>
    </location>
</feature>
<evidence type="ECO:0000313" key="4">
    <source>
        <dbReference type="Proteomes" id="UP001177744"/>
    </source>
</evidence>